<protein>
    <recommendedName>
        <fullName evidence="16">Integrin beta</fullName>
    </recommendedName>
</protein>
<dbReference type="Gene3D" id="3.40.50.410">
    <property type="entry name" value="von Willebrand factor, type A domain"/>
    <property type="match status" value="1"/>
</dbReference>
<dbReference type="Pfam" id="PF08725">
    <property type="entry name" value="Integrin_b_cyt"/>
    <property type="match status" value="1"/>
</dbReference>
<dbReference type="PROSITE" id="PS52047">
    <property type="entry name" value="I_EGF_2"/>
    <property type="match status" value="1"/>
</dbReference>
<dbReference type="SMART" id="SM01241">
    <property type="entry name" value="Integrin_b_cyt"/>
    <property type="match status" value="1"/>
</dbReference>
<dbReference type="SUPFAM" id="SSF69687">
    <property type="entry name" value="Integrin beta tail domain"/>
    <property type="match status" value="1"/>
</dbReference>
<dbReference type="PANTHER" id="PTHR10082:SF60">
    <property type="entry name" value="INTEGRIN BETA-PS"/>
    <property type="match status" value="1"/>
</dbReference>
<dbReference type="GO" id="GO:0007157">
    <property type="term" value="P:heterophilic cell-cell adhesion via plasma membrane cell adhesion molecules"/>
    <property type="evidence" value="ECO:0007669"/>
    <property type="project" value="UniProtKB-ARBA"/>
</dbReference>
<evidence type="ECO:0000256" key="12">
    <source>
        <dbReference type="ARBA" id="ARBA00023136"/>
    </source>
</evidence>
<keyword evidence="4" id="KW-0245">EGF-like domain</keyword>
<keyword evidence="10 17" id="KW-1133">Transmembrane helix</keyword>
<evidence type="ECO:0000256" key="16">
    <source>
        <dbReference type="RuleBase" id="RU000633"/>
    </source>
</evidence>
<feature type="domain" description="Integrin beta subunit VWA" evidence="19">
    <location>
        <begin position="30"/>
        <end position="439"/>
    </location>
</feature>
<dbReference type="InterPro" id="IPR036349">
    <property type="entry name" value="Integrin_bsu_tail_dom_sf"/>
</dbReference>
<dbReference type="Pfam" id="PF00362">
    <property type="entry name" value="Integrin_beta"/>
    <property type="match status" value="1"/>
</dbReference>
<evidence type="ECO:0000256" key="7">
    <source>
        <dbReference type="ARBA" id="ARBA00022729"/>
    </source>
</evidence>
<dbReference type="SUPFAM" id="SSF53300">
    <property type="entry name" value="vWA-like"/>
    <property type="match status" value="1"/>
</dbReference>
<feature type="disulfide bond" evidence="15">
    <location>
        <begin position="437"/>
        <end position="441"/>
    </location>
</feature>
<dbReference type="GO" id="GO:0016477">
    <property type="term" value="P:cell migration"/>
    <property type="evidence" value="ECO:0007669"/>
    <property type="project" value="TreeGrafter"/>
</dbReference>
<dbReference type="PRINTS" id="PR01186">
    <property type="entry name" value="INTEGRINB"/>
</dbReference>
<feature type="disulfide bond" evidence="15">
    <location>
        <begin position="561"/>
        <end position="570"/>
    </location>
</feature>
<dbReference type="InterPro" id="IPR014836">
    <property type="entry name" value="Integrin_bsu_cyt_dom"/>
</dbReference>
<keyword evidence="9 16" id="KW-0130">Cell adhesion</keyword>
<feature type="disulfide bond" evidence="15">
    <location>
        <begin position="31"/>
        <end position="40"/>
    </location>
</feature>
<dbReference type="GO" id="GO:0005925">
    <property type="term" value="C:focal adhesion"/>
    <property type="evidence" value="ECO:0007669"/>
    <property type="project" value="TreeGrafter"/>
</dbReference>
<feature type="domain" description="Integrin beta subunit cytoplasmic" evidence="20">
    <location>
        <begin position="730"/>
        <end position="776"/>
    </location>
</feature>
<evidence type="ECO:0000313" key="22">
    <source>
        <dbReference type="EMBL" id="KAK7872459.1"/>
    </source>
</evidence>
<feature type="disulfide bond" evidence="15">
    <location>
        <begin position="628"/>
        <end position="701"/>
    </location>
</feature>
<evidence type="ECO:0000259" key="20">
    <source>
        <dbReference type="SMART" id="SM01241"/>
    </source>
</evidence>
<keyword evidence="3" id="KW-1003">Cell membrane</keyword>
<dbReference type="Gene3D" id="1.20.5.100">
    <property type="entry name" value="Cytochrome c1, transmembrane anchor, C-terminal"/>
    <property type="match status" value="1"/>
</dbReference>
<dbReference type="EMBL" id="JAZDUA010000024">
    <property type="protein sequence ID" value="KAK7872459.1"/>
    <property type="molecule type" value="Genomic_DNA"/>
</dbReference>
<evidence type="ECO:0000259" key="19">
    <source>
        <dbReference type="SMART" id="SM00187"/>
    </source>
</evidence>
<dbReference type="InterPro" id="IPR036465">
    <property type="entry name" value="vWFA_dom_sf"/>
</dbReference>
<dbReference type="SMART" id="SM01242">
    <property type="entry name" value="Integrin_B_tail"/>
    <property type="match status" value="1"/>
</dbReference>
<feature type="disulfide bond" evidence="15">
    <location>
        <begin position="572"/>
        <end position="579"/>
    </location>
</feature>
<keyword evidence="11 16" id="KW-0401">Integrin</keyword>
<evidence type="ECO:0000256" key="18">
    <source>
        <dbReference type="SAM" id="SignalP"/>
    </source>
</evidence>
<dbReference type="GO" id="GO:0005178">
    <property type="term" value="F:integrin binding"/>
    <property type="evidence" value="ECO:0007669"/>
    <property type="project" value="TreeGrafter"/>
</dbReference>
<dbReference type="FunFam" id="3.40.50.410:FF:000002">
    <property type="entry name" value="Integrin beta"/>
    <property type="match status" value="1"/>
</dbReference>
<feature type="disulfide bond" evidence="15">
    <location>
        <begin position="595"/>
        <end position="600"/>
    </location>
</feature>
<dbReference type="PROSITE" id="PS00243">
    <property type="entry name" value="I_EGF_1"/>
    <property type="match status" value="2"/>
</dbReference>
<evidence type="ECO:0000256" key="9">
    <source>
        <dbReference type="ARBA" id="ARBA00022889"/>
    </source>
</evidence>
<evidence type="ECO:0000256" key="10">
    <source>
        <dbReference type="ARBA" id="ARBA00022989"/>
    </source>
</evidence>
<feature type="disulfide bond" evidence="15">
    <location>
        <begin position="516"/>
        <end position="531"/>
    </location>
</feature>
<dbReference type="InterPro" id="IPR057073">
    <property type="entry name" value="EGF_integrin_2"/>
</dbReference>
<evidence type="ECO:0000256" key="14">
    <source>
        <dbReference type="ARBA" id="ARBA00023180"/>
    </source>
</evidence>
<evidence type="ECO:0000256" key="2">
    <source>
        <dbReference type="ARBA" id="ARBA00007449"/>
    </source>
</evidence>
<dbReference type="InterPro" id="IPR015812">
    <property type="entry name" value="Integrin_bsu"/>
</dbReference>
<dbReference type="FunFam" id="2.10.25.10:FF:000036">
    <property type="entry name" value="Integrin beta"/>
    <property type="match status" value="1"/>
</dbReference>
<dbReference type="GO" id="GO:0008305">
    <property type="term" value="C:integrin complex"/>
    <property type="evidence" value="ECO:0007669"/>
    <property type="project" value="TreeGrafter"/>
</dbReference>
<dbReference type="AlphaFoldDB" id="A0AAN9ZGE3"/>
<proteinExistence type="inferred from homology"/>
<evidence type="ECO:0000256" key="11">
    <source>
        <dbReference type="ARBA" id="ARBA00023037"/>
    </source>
</evidence>
<dbReference type="Gene3D" id="2.10.25.10">
    <property type="entry name" value="Laminin"/>
    <property type="match status" value="3"/>
</dbReference>
<feature type="disulfide bond" evidence="15">
    <location>
        <begin position="181"/>
        <end position="184"/>
    </location>
</feature>
<feature type="domain" description="Integrin beta subunit tail" evidence="21">
    <location>
        <begin position="622"/>
        <end position="706"/>
    </location>
</feature>
<dbReference type="Gene3D" id="2.60.40.1510">
    <property type="entry name" value="ntegrin, alpha v. Chain A, domain 3"/>
    <property type="match status" value="1"/>
</dbReference>
<feature type="disulfide bond" evidence="15">
    <location>
        <begin position="554"/>
        <end position="559"/>
    </location>
</feature>
<feature type="transmembrane region" description="Helical" evidence="17">
    <location>
        <begin position="707"/>
        <end position="729"/>
    </location>
</feature>
<dbReference type="InterPro" id="IPR032695">
    <property type="entry name" value="Integrin_dom_sf"/>
</dbReference>
<keyword evidence="23" id="KW-1185">Reference proteome</keyword>
<feature type="disulfide bond" evidence="15">
    <location>
        <begin position="509"/>
        <end position="514"/>
    </location>
</feature>
<feature type="disulfide bond" evidence="15">
    <location>
        <begin position="533"/>
        <end position="538"/>
    </location>
</feature>
<evidence type="ECO:0000256" key="6">
    <source>
        <dbReference type="ARBA" id="ARBA00022692"/>
    </source>
</evidence>
<dbReference type="SMART" id="SM00187">
    <property type="entry name" value="INB"/>
    <property type="match status" value="1"/>
</dbReference>
<feature type="disulfide bond" evidence="15">
    <location>
        <begin position="556"/>
        <end position="589"/>
    </location>
</feature>
<evidence type="ECO:0000256" key="8">
    <source>
        <dbReference type="ARBA" id="ARBA00022737"/>
    </source>
</evidence>
<feature type="chain" id="PRO_5042822517" description="Integrin beta" evidence="18">
    <location>
        <begin position="20"/>
        <end position="776"/>
    </location>
</feature>
<feature type="disulfide bond" evidence="15">
    <location>
        <begin position="373"/>
        <end position="386"/>
    </location>
</feature>
<dbReference type="GO" id="GO:0009986">
    <property type="term" value="C:cell surface"/>
    <property type="evidence" value="ECO:0007669"/>
    <property type="project" value="TreeGrafter"/>
</dbReference>
<dbReference type="InterPro" id="IPR012896">
    <property type="entry name" value="Integrin_bsu_tail"/>
</dbReference>
<dbReference type="SUPFAM" id="SSF69179">
    <property type="entry name" value="Integrin domains"/>
    <property type="match status" value="1"/>
</dbReference>
<feature type="disulfide bond" evidence="15">
    <location>
        <begin position="469"/>
        <end position="478"/>
    </location>
</feature>
<evidence type="ECO:0000256" key="1">
    <source>
        <dbReference type="ARBA" id="ARBA00004251"/>
    </source>
</evidence>
<keyword evidence="7 18" id="KW-0732">Signal</keyword>
<dbReference type="Pfam" id="PF23105">
    <property type="entry name" value="EGF_integrin"/>
    <property type="match status" value="1"/>
</dbReference>
<evidence type="ECO:0000256" key="4">
    <source>
        <dbReference type="ARBA" id="ARBA00022536"/>
    </source>
</evidence>
<name>A0AAN9ZGE3_9ORTH</name>
<keyword evidence="6 16" id="KW-0812">Transmembrane</keyword>
<dbReference type="GO" id="GO:0007160">
    <property type="term" value="P:cell-matrix adhesion"/>
    <property type="evidence" value="ECO:0007669"/>
    <property type="project" value="TreeGrafter"/>
</dbReference>
<accession>A0AAN9ZGE3</accession>
<feature type="disulfide bond" evidence="15">
    <location>
        <begin position="34"/>
        <end position="65"/>
    </location>
</feature>
<dbReference type="PIRSF" id="PIRSF002512">
    <property type="entry name" value="Integrin_B"/>
    <property type="match status" value="1"/>
</dbReference>
<dbReference type="Proteomes" id="UP001378592">
    <property type="component" value="Unassembled WGS sequence"/>
</dbReference>
<evidence type="ECO:0000256" key="13">
    <source>
        <dbReference type="ARBA" id="ARBA00023157"/>
    </source>
</evidence>
<keyword evidence="14" id="KW-0325">Glycoprotein</keyword>
<reference evidence="22 23" key="1">
    <citation type="submission" date="2024-03" db="EMBL/GenBank/DDBJ databases">
        <title>The genome assembly and annotation of the cricket Gryllus longicercus Weissman &amp; Gray.</title>
        <authorList>
            <person name="Szrajer S."/>
            <person name="Gray D."/>
            <person name="Ylla G."/>
        </authorList>
    </citation>
    <scope>NUCLEOTIDE SEQUENCE [LARGE SCALE GENOMIC DNA]</scope>
    <source>
        <strain evidence="22">DAG 2021-001</strain>
        <tissue evidence="22">Whole body minus gut</tissue>
    </source>
</reference>
<keyword evidence="13 15" id="KW-1015">Disulfide bond</keyword>
<comment type="caution">
    <text evidence="22">The sequence shown here is derived from an EMBL/GenBank/DDBJ whole genome shotgun (WGS) entry which is preliminary data.</text>
</comment>
<feature type="disulfide bond" evidence="15">
    <location>
        <begin position="602"/>
        <end position="611"/>
    </location>
</feature>
<dbReference type="InterPro" id="IPR002369">
    <property type="entry name" value="Integrin_bsu_VWA"/>
</dbReference>
<keyword evidence="12 17" id="KW-0472">Membrane</keyword>
<dbReference type="InterPro" id="IPR057243">
    <property type="entry name" value="Integrin_I-EGF_CS"/>
</dbReference>
<dbReference type="FunFam" id="1.20.5.100:FF:000002">
    <property type="entry name" value="Integrin beta"/>
    <property type="match status" value="1"/>
</dbReference>
<feature type="signal peptide" evidence="18">
    <location>
        <begin position="1"/>
        <end position="19"/>
    </location>
</feature>
<evidence type="ECO:0000313" key="23">
    <source>
        <dbReference type="Proteomes" id="UP001378592"/>
    </source>
</evidence>
<keyword evidence="8" id="KW-0677">Repeat</keyword>
<evidence type="ECO:0000256" key="15">
    <source>
        <dbReference type="PIRSR" id="PIRSR002512-1"/>
    </source>
</evidence>
<evidence type="ECO:0000256" key="5">
    <source>
        <dbReference type="ARBA" id="ARBA00022553"/>
    </source>
</evidence>
<feature type="disulfide bond" evidence="15">
    <location>
        <begin position="511"/>
        <end position="546"/>
    </location>
</feature>
<feature type="disulfide bond" evidence="15">
    <location>
        <begin position="464"/>
        <end position="503"/>
    </location>
</feature>
<dbReference type="GO" id="GO:0007229">
    <property type="term" value="P:integrin-mediated signaling pathway"/>
    <property type="evidence" value="ECO:0007669"/>
    <property type="project" value="UniProtKB-KW"/>
</dbReference>
<feature type="disulfide bond" evidence="15">
    <location>
        <begin position="232"/>
        <end position="273"/>
    </location>
</feature>
<gene>
    <name evidence="22" type="ORF">R5R35_014253</name>
</gene>
<dbReference type="SUPFAM" id="SSF57196">
    <property type="entry name" value="EGF/Laminin"/>
    <property type="match status" value="1"/>
</dbReference>
<comment type="subcellular location">
    <subcellularLocation>
        <location evidence="1 16">Cell membrane</location>
        <topology evidence="1 16">Single-pass type I membrane protein</topology>
    </subcellularLocation>
</comment>
<dbReference type="PANTHER" id="PTHR10082">
    <property type="entry name" value="INTEGRIN BETA SUBUNIT"/>
    <property type="match status" value="1"/>
</dbReference>
<evidence type="ECO:0000256" key="17">
    <source>
        <dbReference type="SAM" id="Phobius"/>
    </source>
</evidence>
<sequence length="776" mass="86472">MKRVWLGLVLCVWSGLANSAEEGGCASHNTCNACITAPHCQWCSSHVIGRSKCVHNEQTKTEGWCDGTPVVMNSSYRPTHAGTEHSWLLPERVKINLRVREEVKFNITYRRLDDYPVDLYYLMDLSNSMRDDKENLSKLGDKLAAVMKNITRNFRLGFGSFVDKVAMPFVNTHPTKLAAPCPDCVQPYSFKNHMPLTTDTDLFSKMVDQTPVSGNVDHPEGGFDALMQAMVCTKEIAWREHARHLLVMATDATFHMAGDGKLAGVVEPNDETCHMEKGEYTHGLIYDYPTVAQLNRQAQNKSITLIFAVIKELEKVYQSLVDNIKGSAMGTLSADSMNVIELVQGVYEKLVESVQMTDNSESKDVSVSYRSRCIGDSGELHGTDTCPQIHARENVTFEVSVIVPKCPPNAGEIWNETITISPNGIVENMVIDLQVYCGCPCEQEGSPGYEKNSSSCQNHGDKKCGMCSCYGDYTGQKCECASDQFTKKESVDACIANDTGLMCSNRGSCICNVCNCTRRQNPEEHVYGTYCECDNFSCVRFEGKICGGPERGHCDCGKCICNPGWKNEDCSCRDTVHTCRSLENPKELCSGAGDCHCGSCKCHKGHSGQFCEDCMTCPDGRCKSIARCVEYLAYNIEEYDKELCDPKNITIVERKKHIKEDERVGREKFCRHPDDSGCSFVFTYEEFDTGFIIVVEEEKQCPAAVDLLGIIFGVIGGTVLIGLLSILIWKLLTTVHDRREFAKFEKERLQSKWERGDNPLFVQATSTFSNPTFSGN</sequence>
<keyword evidence="5" id="KW-0597">Phosphoprotein</keyword>
<evidence type="ECO:0000259" key="21">
    <source>
        <dbReference type="SMART" id="SM01242"/>
    </source>
</evidence>
<dbReference type="GO" id="GO:0033627">
    <property type="term" value="P:cell adhesion mediated by integrin"/>
    <property type="evidence" value="ECO:0007669"/>
    <property type="project" value="TreeGrafter"/>
</dbReference>
<comment type="similarity">
    <text evidence="2 16">Belongs to the integrin beta chain family.</text>
</comment>
<evidence type="ECO:0000256" key="3">
    <source>
        <dbReference type="ARBA" id="ARBA00022475"/>
    </source>
</evidence>
<feature type="disulfide bond" evidence="15">
    <location>
        <begin position="597"/>
        <end position="644"/>
    </location>
</feature>
<organism evidence="22 23">
    <name type="scientific">Gryllus longicercus</name>
    <dbReference type="NCBI Taxonomy" id="2509291"/>
    <lineage>
        <taxon>Eukaryota</taxon>
        <taxon>Metazoa</taxon>
        <taxon>Ecdysozoa</taxon>
        <taxon>Arthropoda</taxon>
        <taxon>Hexapoda</taxon>
        <taxon>Insecta</taxon>
        <taxon>Pterygota</taxon>
        <taxon>Neoptera</taxon>
        <taxon>Polyneoptera</taxon>
        <taxon>Orthoptera</taxon>
        <taxon>Ensifera</taxon>
        <taxon>Gryllidea</taxon>
        <taxon>Grylloidea</taxon>
        <taxon>Gryllidae</taxon>
        <taxon>Gryllinae</taxon>
        <taxon>Gryllus</taxon>
    </lineage>
</organism>
<feature type="disulfide bond" evidence="15">
    <location>
        <begin position="480"/>
        <end position="494"/>
    </location>
</feature>